<evidence type="ECO:0000313" key="3">
    <source>
        <dbReference type="Proteomes" id="UP000262954"/>
    </source>
</evidence>
<feature type="signal peptide" evidence="1">
    <location>
        <begin position="1"/>
        <end position="24"/>
    </location>
</feature>
<sequence length="314" mass="34033">MNGRLLLGLLVLISFFIGSFSVKAAVNPIAGCVDPQVSTAEEPVWYTIMSSHLTDADRQNRFLVWDGTRLKTEKFDSGILESQLENKYLWRLEKGSADNKVYIVNRAGMRVFAEAGISPNTGANTLLTVTETGVEWVMALSSSTGQPDCADKQYCFNYLGASAQPAYLNAMDSQNGDTQKAYGVTVYEMGVHQASGWFFYKAELPAYNVTYEGTVVGGSFVVKNGDAIVESGSSVEEGTWLTVEATPDVNYQVKAIKVNGVAIDGSGFTLSEASEITVEFMNEQVYTVTYPTELTGGKLKVTQDSDGEEIPSGT</sequence>
<evidence type="ECO:0008006" key="4">
    <source>
        <dbReference type="Google" id="ProtNLM"/>
    </source>
</evidence>
<organism evidence="2 3">
    <name type="scientific">Coprobacter fastidiosus</name>
    <dbReference type="NCBI Taxonomy" id="1099853"/>
    <lineage>
        <taxon>Bacteria</taxon>
        <taxon>Pseudomonadati</taxon>
        <taxon>Bacteroidota</taxon>
        <taxon>Bacteroidia</taxon>
        <taxon>Bacteroidales</taxon>
        <taxon>Barnesiellaceae</taxon>
        <taxon>Coprobacter</taxon>
    </lineage>
</organism>
<feature type="chain" id="PRO_5016634057" description="Bacterial repeat domain-containing protein" evidence="1">
    <location>
        <begin position="25"/>
        <end position="314"/>
    </location>
</feature>
<dbReference type="EMBL" id="DNWC01000096">
    <property type="protein sequence ID" value="HBJ08876.1"/>
    <property type="molecule type" value="Genomic_DNA"/>
</dbReference>
<accession>A0A354M2Y7</accession>
<dbReference type="Proteomes" id="UP000262954">
    <property type="component" value="Unassembled WGS sequence"/>
</dbReference>
<evidence type="ECO:0000256" key="1">
    <source>
        <dbReference type="SAM" id="SignalP"/>
    </source>
</evidence>
<comment type="caution">
    <text evidence="2">The sequence shown here is derived from an EMBL/GenBank/DDBJ whole genome shotgun (WGS) entry which is preliminary data.</text>
</comment>
<reference evidence="2 3" key="1">
    <citation type="journal article" date="2018" name="Nat. Biotechnol.">
        <title>A standardized bacterial taxonomy based on genome phylogeny substantially revises the tree of life.</title>
        <authorList>
            <person name="Parks D.H."/>
            <person name="Chuvochina M."/>
            <person name="Waite D.W."/>
            <person name="Rinke C."/>
            <person name="Skarshewski A."/>
            <person name="Chaumeil P.A."/>
            <person name="Hugenholtz P."/>
        </authorList>
    </citation>
    <scope>NUCLEOTIDE SEQUENCE [LARGE SCALE GENOMIC DNA]</scope>
    <source>
        <strain evidence="2">UBA11482</strain>
    </source>
</reference>
<proteinExistence type="predicted"/>
<keyword evidence="1" id="KW-0732">Signal</keyword>
<gene>
    <name evidence="2" type="ORF">DDY73_07695</name>
</gene>
<dbReference type="AlphaFoldDB" id="A0A354M2Y7"/>
<name>A0A354M2Y7_9BACT</name>
<feature type="non-terminal residue" evidence="2">
    <location>
        <position position="314"/>
    </location>
</feature>
<protein>
    <recommendedName>
        <fullName evidence="4">Bacterial repeat domain-containing protein</fullName>
    </recommendedName>
</protein>
<evidence type="ECO:0000313" key="2">
    <source>
        <dbReference type="EMBL" id="HBJ08876.1"/>
    </source>
</evidence>